<accession>A0ACB9AXC1</accession>
<sequence>MASKLLLSTTILLLHITLISPPPTVAQCPYACGNMPPATTLSPPSQTGNYNYPPPAAIYTPPSNVFPYNPPTPTFYGGVPPPPDPIVPWFPFYYKDPPRNPRRSSSAGVQSRSTAVVFLINMVLLFQLLLC</sequence>
<name>A0ACB9AXC1_9ASTR</name>
<organism evidence="1 2">
    <name type="scientific">Smallanthus sonchifolius</name>
    <dbReference type="NCBI Taxonomy" id="185202"/>
    <lineage>
        <taxon>Eukaryota</taxon>
        <taxon>Viridiplantae</taxon>
        <taxon>Streptophyta</taxon>
        <taxon>Embryophyta</taxon>
        <taxon>Tracheophyta</taxon>
        <taxon>Spermatophyta</taxon>
        <taxon>Magnoliopsida</taxon>
        <taxon>eudicotyledons</taxon>
        <taxon>Gunneridae</taxon>
        <taxon>Pentapetalae</taxon>
        <taxon>asterids</taxon>
        <taxon>campanulids</taxon>
        <taxon>Asterales</taxon>
        <taxon>Asteraceae</taxon>
        <taxon>Asteroideae</taxon>
        <taxon>Heliantheae alliance</taxon>
        <taxon>Millerieae</taxon>
        <taxon>Smallanthus</taxon>
    </lineage>
</organism>
<comment type="caution">
    <text evidence="1">The sequence shown here is derived from an EMBL/GenBank/DDBJ whole genome shotgun (WGS) entry which is preliminary data.</text>
</comment>
<protein>
    <submittedName>
        <fullName evidence="1">Uncharacterized protein</fullName>
    </submittedName>
</protein>
<gene>
    <name evidence="1" type="ORF">L1987_72951</name>
</gene>
<dbReference type="EMBL" id="CM042041">
    <property type="protein sequence ID" value="KAI3714353.1"/>
    <property type="molecule type" value="Genomic_DNA"/>
</dbReference>
<keyword evidence="2" id="KW-1185">Reference proteome</keyword>
<reference evidence="1 2" key="2">
    <citation type="journal article" date="2022" name="Mol. Ecol. Resour.">
        <title>The genomes of chicory, endive, great burdock and yacon provide insights into Asteraceae paleo-polyploidization history and plant inulin production.</title>
        <authorList>
            <person name="Fan W."/>
            <person name="Wang S."/>
            <person name="Wang H."/>
            <person name="Wang A."/>
            <person name="Jiang F."/>
            <person name="Liu H."/>
            <person name="Zhao H."/>
            <person name="Xu D."/>
            <person name="Zhang Y."/>
        </authorList>
    </citation>
    <scope>NUCLEOTIDE SEQUENCE [LARGE SCALE GENOMIC DNA]</scope>
    <source>
        <strain evidence="2">cv. Yunnan</strain>
        <tissue evidence="1">Leaves</tissue>
    </source>
</reference>
<evidence type="ECO:0000313" key="1">
    <source>
        <dbReference type="EMBL" id="KAI3714353.1"/>
    </source>
</evidence>
<dbReference type="Proteomes" id="UP001056120">
    <property type="component" value="Linkage Group LG24"/>
</dbReference>
<evidence type="ECO:0000313" key="2">
    <source>
        <dbReference type="Proteomes" id="UP001056120"/>
    </source>
</evidence>
<proteinExistence type="predicted"/>
<reference evidence="2" key="1">
    <citation type="journal article" date="2022" name="Mol. Ecol. Resour.">
        <title>The genomes of chicory, endive, great burdock and yacon provide insights into Asteraceae palaeo-polyploidization history and plant inulin production.</title>
        <authorList>
            <person name="Fan W."/>
            <person name="Wang S."/>
            <person name="Wang H."/>
            <person name="Wang A."/>
            <person name="Jiang F."/>
            <person name="Liu H."/>
            <person name="Zhao H."/>
            <person name="Xu D."/>
            <person name="Zhang Y."/>
        </authorList>
    </citation>
    <scope>NUCLEOTIDE SEQUENCE [LARGE SCALE GENOMIC DNA]</scope>
    <source>
        <strain evidence="2">cv. Yunnan</strain>
    </source>
</reference>